<gene>
    <name evidence="9" type="ORF">Q4521_17630</name>
</gene>
<feature type="transmembrane region" description="Helical" evidence="7">
    <location>
        <begin position="12"/>
        <end position="37"/>
    </location>
</feature>
<dbReference type="InterPro" id="IPR036097">
    <property type="entry name" value="HisK_dim/P_sf"/>
</dbReference>
<comment type="caution">
    <text evidence="9">The sequence shown here is derived from an EMBL/GenBank/DDBJ whole genome shotgun (WGS) entry which is preliminary data.</text>
</comment>
<accession>A0AAW7XAS4</accession>
<keyword evidence="7" id="KW-1133">Transmembrane helix</keyword>
<name>A0AAW7XAS4_9GAMM</name>
<evidence type="ECO:0000256" key="5">
    <source>
        <dbReference type="ARBA" id="ARBA00022777"/>
    </source>
</evidence>
<dbReference type="AlphaFoldDB" id="A0AAW7XAS4"/>
<dbReference type="EMBL" id="JAUOPB010000014">
    <property type="protein sequence ID" value="MDO6424310.1"/>
    <property type="molecule type" value="Genomic_DNA"/>
</dbReference>
<evidence type="ECO:0000256" key="2">
    <source>
        <dbReference type="ARBA" id="ARBA00012438"/>
    </source>
</evidence>
<dbReference type="SUPFAM" id="SSF47384">
    <property type="entry name" value="Homodimeric domain of signal transducing histidine kinase"/>
    <property type="match status" value="1"/>
</dbReference>
<keyword evidence="3" id="KW-0597">Phosphoprotein</keyword>
<keyword evidence="7" id="KW-0812">Transmembrane</keyword>
<evidence type="ECO:0000313" key="9">
    <source>
        <dbReference type="EMBL" id="MDO6424310.1"/>
    </source>
</evidence>
<dbReference type="SMART" id="SM00388">
    <property type="entry name" value="HisKA"/>
    <property type="match status" value="1"/>
</dbReference>
<reference evidence="9" key="1">
    <citation type="submission" date="2023-07" db="EMBL/GenBank/DDBJ databases">
        <title>Genome content predicts the carbon catabolic preferences of heterotrophic bacteria.</title>
        <authorList>
            <person name="Gralka M."/>
        </authorList>
    </citation>
    <scope>NUCLEOTIDE SEQUENCE</scope>
    <source>
        <strain evidence="9">I3M17_2</strain>
    </source>
</reference>
<keyword evidence="6" id="KW-0175">Coiled coil</keyword>
<dbReference type="InterPro" id="IPR036890">
    <property type="entry name" value="HATPase_C_sf"/>
</dbReference>
<dbReference type="InterPro" id="IPR005467">
    <property type="entry name" value="His_kinase_dom"/>
</dbReference>
<comment type="catalytic activity">
    <reaction evidence="1">
        <text>ATP + protein L-histidine = ADP + protein N-phospho-L-histidine.</text>
        <dbReference type="EC" id="2.7.13.3"/>
    </reaction>
</comment>
<evidence type="ECO:0000256" key="6">
    <source>
        <dbReference type="SAM" id="Coils"/>
    </source>
</evidence>
<dbReference type="InterPro" id="IPR003661">
    <property type="entry name" value="HisK_dim/P_dom"/>
</dbReference>
<dbReference type="Proteomes" id="UP001169760">
    <property type="component" value="Unassembled WGS sequence"/>
</dbReference>
<evidence type="ECO:0000259" key="8">
    <source>
        <dbReference type="PROSITE" id="PS50109"/>
    </source>
</evidence>
<feature type="transmembrane region" description="Helical" evidence="7">
    <location>
        <begin position="140"/>
        <end position="162"/>
    </location>
</feature>
<evidence type="ECO:0000256" key="4">
    <source>
        <dbReference type="ARBA" id="ARBA00022679"/>
    </source>
</evidence>
<dbReference type="PROSITE" id="PS50109">
    <property type="entry name" value="HIS_KIN"/>
    <property type="match status" value="1"/>
</dbReference>
<keyword evidence="5 9" id="KW-0418">Kinase</keyword>
<dbReference type="PANTHER" id="PTHR45436:SF5">
    <property type="entry name" value="SENSOR HISTIDINE KINASE TRCS"/>
    <property type="match status" value="1"/>
</dbReference>
<dbReference type="RefSeq" id="WP_303493676.1">
    <property type="nucleotide sequence ID" value="NZ_JAUOPB010000014.1"/>
</dbReference>
<feature type="domain" description="Histidine kinase" evidence="8">
    <location>
        <begin position="229"/>
        <end position="424"/>
    </location>
</feature>
<organism evidence="9 10">
    <name type="scientific">Saccharophagus degradans</name>
    <dbReference type="NCBI Taxonomy" id="86304"/>
    <lineage>
        <taxon>Bacteria</taxon>
        <taxon>Pseudomonadati</taxon>
        <taxon>Pseudomonadota</taxon>
        <taxon>Gammaproteobacteria</taxon>
        <taxon>Cellvibrionales</taxon>
        <taxon>Cellvibrionaceae</taxon>
        <taxon>Saccharophagus</taxon>
    </lineage>
</organism>
<evidence type="ECO:0000256" key="7">
    <source>
        <dbReference type="SAM" id="Phobius"/>
    </source>
</evidence>
<dbReference type="Pfam" id="PF00512">
    <property type="entry name" value="HisKA"/>
    <property type="match status" value="1"/>
</dbReference>
<feature type="coiled-coil region" evidence="6">
    <location>
        <begin position="195"/>
        <end position="229"/>
    </location>
</feature>
<dbReference type="GO" id="GO:0005886">
    <property type="term" value="C:plasma membrane"/>
    <property type="evidence" value="ECO:0007669"/>
    <property type="project" value="TreeGrafter"/>
</dbReference>
<dbReference type="InterPro" id="IPR050428">
    <property type="entry name" value="TCS_sensor_his_kinase"/>
</dbReference>
<keyword evidence="7" id="KW-0472">Membrane</keyword>
<proteinExistence type="predicted"/>
<evidence type="ECO:0000256" key="3">
    <source>
        <dbReference type="ARBA" id="ARBA00022553"/>
    </source>
</evidence>
<dbReference type="CDD" id="cd00082">
    <property type="entry name" value="HisKA"/>
    <property type="match status" value="1"/>
</dbReference>
<dbReference type="Gene3D" id="3.30.565.10">
    <property type="entry name" value="Histidine kinase-like ATPase, C-terminal domain"/>
    <property type="match status" value="1"/>
</dbReference>
<dbReference type="GO" id="GO:0000155">
    <property type="term" value="F:phosphorelay sensor kinase activity"/>
    <property type="evidence" value="ECO:0007669"/>
    <property type="project" value="InterPro"/>
</dbReference>
<sequence length="424" mass="46728">MKFKHSIQKRVFAIFGGFTLVVALGYSLASIIVAYVIEDEVLNRLVALEETRIQSAYKQTGQLPHTSAAYFTVYKQIQMAPSDIAAAASNNTVGEVFSASGRHYHIRKLHLSPNSQNTYNAILVADVTEFLAVRNLPLNVIVFLALLIVLAIAIALLAALIITRRTTKPIVALANRVGGLEVNNQLAWQKNGAQKTQAEDEVDYLSQTIQNALQKLRDAIERESQFNRDVSHELRTPLTEILNTLALAQQQSLSANSVQQITHAANNIKHIVTTLLALARSETTQQEVFALQPLVEECVVGLYTKIEANNFTVECNLTDLAVMGNRQLVSLVINNLIENAINHASKPALAITVSNGEIHFDNTFSTPLPTDVTLPNSRQPQSQGIGQGLYLIERILDVLGWQYRICVQNNTYRLTVIPLATKAA</sequence>
<protein>
    <recommendedName>
        <fullName evidence="2">histidine kinase</fullName>
        <ecNumber evidence="2">2.7.13.3</ecNumber>
    </recommendedName>
</protein>
<evidence type="ECO:0000313" key="10">
    <source>
        <dbReference type="Proteomes" id="UP001169760"/>
    </source>
</evidence>
<dbReference type="Gene3D" id="1.10.287.130">
    <property type="match status" value="1"/>
</dbReference>
<evidence type="ECO:0000256" key="1">
    <source>
        <dbReference type="ARBA" id="ARBA00000085"/>
    </source>
</evidence>
<keyword evidence="4" id="KW-0808">Transferase</keyword>
<dbReference type="EC" id="2.7.13.3" evidence="2"/>
<dbReference type="PANTHER" id="PTHR45436">
    <property type="entry name" value="SENSOR HISTIDINE KINASE YKOH"/>
    <property type="match status" value="1"/>
</dbReference>
<dbReference type="Gene3D" id="6.10.340.10">
    <property type="match status" value="1"/>
</dbReference>
<dbReference type="SUPFAM" id="SSF55874">
    <property type="entry name" value="ATPase domain of HSP90 chaperone/DNA topoisomerase II/histidine kinase"/>
    <property type="match status" value="1"/>
</dbReference>